<name>A0A8J6Q955_9FLAO</name>
<dbReference type="RefSeq" id="WP_188229971.1">
    <property type="nucleotide sequence ID" value="NZ_JACVXB010000003.1"/>
</dbReference>
<keyword evidence="2" id="KW-1185">Reference proteome</keyword>
<gene>
    <name evidence="1" type="ORF">ICJ83_08560</name>
</gene>
<dbReference type="Proteomes" id="UP000600588">
    <property type="component" value="Unassembled WGS sequence"/>
</dbReference>
<dbReference type="Gene3D" id="2.40.70.10">
    <property type="entry name" value="Acid Proteases"/>
    <property type="match status" value="1"/>
</dbReference>
<dbReference type="EMBL" id="JACVXB010000003">
    <property type="protein sequence ID" value="MBD0832182.1"/>
    <property type="molecule type" value="Genomic_DNA"/>
</dbReference>
<organism evidence="1 2">
    <name type="scientific">Aestuariibaculum sediminum</name>
    <dbReference type="NCBI Taxonomy" id="2770637"/>
    <lineage>
        <taxon>Bacteria</taxon>
        <taxon>Pseudomonadati</taxon>
        <taxon>Bacteroidota</taxon>
        <taxon>Flavobacteriia</taxon>
        <taxon>Flavobacteriales</taxon>
        <taxon>Flavobacteriaceae</taxon>
    </lineage>
</organism>
<comment type="caution">
    <text evidence="1">The sequence shown here is derived from an EMBL/GenBank/DDBJ whole genome shotgun (WGS) entry which is preliminary data.</text>
</comment>
<reference evidence="1 2" key="1">
    <citation type="submission" date="2020-09" db="EMBL/GenBank/DDBJ databases">
        <title>TT11 complete genome.</title>
        <authorList>
            <person name="Wu Z."/>
        </authorList>
    </citation>
    <scope>NUCLEOTIDE SEQUENCE [LARGE SCALE GENOMIC DNA]</scope>
    <source>
        <strain evidence="1 2">TT11</strain>
    </source>
</reference>
<dbReference type="Pfam" id="PF13650">
    <property type="entry name" value="Asp_protease_2"/>
    <property type="match status" value="1"/>
</dbReference>
<evidence type="ECO:0000313" key="2">
    <source>
        <dbReference type="Proteomes" id="UP000600588"/>
    </source>
</evidence>
<proteinExistence type="predicted"/>
<keyword evidence="1" id="KW-0645">Protease</keyword>
<evidence type="ECO:0000313" key="1">
    <source>
        <dbReference type="EMBL" id="MBD0832182.1"/>
    </source>
</evidence>
<dbReference type="GO" id="GO:0006508">
    <property type="term" value="P:proteolysis"/>
    <property type="evidence" value="ECO:0007669"/>
    <property type="project" value="UniProtKB-KW"/>
</dbReference>
<dbReference type="AlphaFoldDB" id="A0A8J6Q955"/>
<protein>
    <submittedName>
        <fullName evidence="1">Aspartyl protease family protein</fullName>
    </submittedName>
</protein>
<dbReference type="GO" id="GO:0008233">
    <property type="term" value="F:peptidase activity"/>
    <property type="evidence" value="ECO:0007669"/>
    <property type="project" value="UniProtKB-KW"/>
</dbReference>
<keyword evidence="1" id="KW-0378">Hydrolase</keyword>
<dbReference type="CDD" id="cd05483">
    <property type="entry name" value="retropepsin_like_bacteria"/>
    <property type="match status" value="1"/>
</dbReference>
<dbReference type="SUPFAM" id="SSF50630">
    <property type="entry name" value="Acid proteases"/>
    <property type="match status" value="1"/>
</dbReference>
<sequence length="497" mass="56805">MKIWSITLILLIVFKTYSQGNTEEFNTLNAYKSCILKGETQDIEDFISEDFRVGVYQSPMATKYFGDVIENITRPNTMFWDAVLEKQGKRYCKVHYVFSDHEEVSNVIFSKKGKLLYSDYLDKKAFNFDRYGTSKKVATIPFKYNQGAIILKVKLNGSERELNMLFDTGADGLALKSDLQKAMNVKVSSKRNVFVPGGEITVNYSKENSIELGDFKLENQNMVMFPRIREGIDGIVGGSNFFRNYITEVNFELSQIRLYTFGENNFFEDYEVTSFRYSQGVPTIPIVISSQGNTFESEFILDAGANYQAIMFGSGTKQQDEALLAQSMRPLFTTYNTSVGHKNPVEMGLVDSISFAGLTFKDASLAVEAYDAERHAAHEVLGSIGIQFLRRLNWVIDLNTYHFYTQKHTESMLPLDFVLGDYLLGYVNNVLVVKRHLKEVVVTSNTDDLTLKQWDRIMSIDGVSFKDLDSNKIKEFQKNKKVPIQIYRRGQMLNIEI</sequence>
<dbReference type="InterPro" id="IPR021109">
    <property type="entry name" value="Peptidase_aspartic_dom_sf"/>
</dbReference>
<accession>A0A8J6Q955</accession>
<dbReference type="InterPro" id="IPR034122">
    <property type="entry name" value="Retropepsin-like_bacterial"/>
</dbReference>